<proteinExistence type="predicted"/>
<dbReference type="Proteomes" id="UP000294947">
    <property type="component" value="Unassembled WGS sequence"/>
</dbReference>
<gene>
    <name evidence="1" type="ORF">E1288_09565</name>
</gene>
<dbReference type="RefSeq" id="WP_132483434.1">
    <property type="nucleotide sequence ID" value="NZ_SMKW01000009.1"/>
</dbReference>
<comment type="caution">
    <text evidence="1">The sequence shown here is derived from an EMBL/GenBank/DDBJ whole genome shotgun (WGS) entry which is preliminary data.</text>
</comment>
<name>A0A4R4Z861_9PSEU</name>
<protein>
    <submittedName>
        <fullName evidence="1">Uncharacterized protein</fullName>
    </submittedName>
</protein>
<sequence>MSALYALDASGMRTAKDAVDTIGRYPHTLVHVEHDIAQIHLGPYTVYTVCGDRPPATVWGKTFSITEPTHLLKPILTEISASNVEFLSDFKTFLGWLSQALPAANEKFRNVTDKLETLSQTKNPTKGQRDNALTELSELVMSLRQGSEKLKPYVSASARKVEENNDHLKTVQNVITALNDRLDKAFNFLRNMYEKDGSPCGMAKFERSVGKVRDEHTATIGKLDAVLDMLRIRTTEVNSALALISGTLINFSASYNAVINPLERARNPELSSVIQEFQVTVSWKSWKAFADYVKDQLQPSLTNVYCSLVPDLIPG</sequence>
<dbReference type="AlphaFoldDB" id="A0A4R4Z861"/>
<accession>A0A4R4Z861</accession>
<reference evidence="1 2" key="1">
    <citation type="submission" date="2019-03" db="EMBL/GenBank/DDBJ databases">
        <title>Draft genome sequences of novel Actinobacteria.</title>
        <authorList>
            <person name="Sahin N."/>
            <person name="Ay H."/>
            <person name="Saygin H."/>
        </authorList>
    </citation>
    <scope>NUCLEOTIDE SEQUENCE [LARGE SCALE GENOMIC DNA]</scope>
    <source>
        <strain evidence="1 2">7K502</strain>
    </source>
</reference>
<dbReference type="SUPFAM" id="SSF58100">
    <property type="entry name" value="Bacterial hemolysins"/>
    <property type="match status" value="1"/>
</dbReference>
<keyword evidence="2" id="KW-1185">Reference proteome</keyword>
<dbReference type="EMBL" id="SMKW01000009">
    <property type="protein sequence ID" value="TDD53354.1"/>
    <property type="molecule type" value="Genomic_DNA"/>
</dbReference>
<organism evidence="1 2">
    <name type="scientific">Saccharopolyspora elongata</name>
    <dbReference type="NCBI Taxonomy" id="2530387"/>
    <lineage>
        <taxon>Bacteria</taxon>
        <taxon>Bacillati</taxon>
        <taxon>Actinomycetota</taxon>
        <taxon>Actinomycetes</taxon>
        <taxon>Pseudonocardiales</taxon>
        <taxon>Pseudonocardiaceae</taxon>
        <taxon>Saccharopolyspora</taxon>
    </lineage>
</organism>
<evidence type="ECO:0000313" key="2">
    <source>
        <dbReference type="Proteomes" id="UP000294947"/>
    </source>
</evidence>
<evidence type="ECO:0000313" key="1">
    <source>
        <dbReference type="EMBL" id="TDD53354.1"/>
    </source>
</evidence>